<evidence type="ECO:0000313" key="1">
    <source>
        <dbReference type="EMBL" id="AIN95432.1"/>
    </source>
</evidence>
<evidence type="ECO:0000313" key="2">
    <source>
        <dbReference type="Proteomes" id="UP000063063"/>
    </source>
</evidence>
<reference evidence="1 2" key="1">
    <citation type="journal article" date="2015" name="Sci. Rep.">
        <title>The genome of Leishmania panamensis: insights into genomics of the L. (Viannia) subgenus.</title>
        <authorList>
            <person name="Llanes A."/>
            <person name="Restrepo C.M."/>
            <person name="Vecchio G.D."/>
            <person name="Anguizola F.J."/>
            <person name="Lleonart R."/>
        </authorList>
    </citation>
    <scope>NUCLEOTIDE SEQUENCE [LARGE SCALE GENOMIC DNA]</scope>
    <source>
        <strain evidence="1 2">MHOM/PA/94/PSC-1</strain>
    </source>
</reference>
<gene>
    <name evidence="1" type="ORF">LPMP_041100</name>
</gene>
<dbReference type="eggNOG" id="ENOG502S2NH">
    <property type="taxonomic scope" value="Eukaryota"/>
</dbReference>
<sequence length="168" mass="19200">MPPKFTHPRLVHHVNLFTRIKAWWLGIENPEVLSRYGERGVVRTAWIEWRGTLAICAGGFVLFVGRQQSKRANDILENIELNRQRYYQRDFKPTYVPGAPGGVYDGVTGYSYRDGPSGLMINADKKLVSDESRAERGERLAKTEVTPEMVTHARNLLHSRRYEGTPEG</sequence>
<dbReference type="OrthoDB" id="269031at2759"/>
<dbReference type="EMBL" id="CP009373">
    <property type="protein sequence ID" value="AIN95432.1"/>
    <property type="molecule type" value="Genomic_DNA"/>
</dbReference>
<keyword evidence="2" id="KW-1185">Reference proteome</keyword>
<proteinExistence type="predicted"/>
<organism evidence="1 2">
    <name type="scientific">Leishmania panamensis</name>
    <dbReference type="NCBI Taxonomy" id="5679"/>
    <lineage>
        <taxon>Eukaryota</taxon>
        <taxon>Discoba</taxon>
        <taxon>Euglenozoa</taxon>
        <taxon>Kinetoplastea</taxon>
        <taxon>Metakinetoplastina</taxon>
        <taxon>Trypanosomatida</taxon>
        <taxon>Trypanosomatidae</taxon>
        <taxon>Leishmaniinae</taxon>
        <taxon>Leishmania</taxon>
        <taxon>Leishmania guyanensis species complex</taxon>
    </lineage>
</organism>
<protein>
    <submittedName>
        <fullName evidence="1">Uncharacterized protein</fullName>
    </submittedName>
</protein>
<dbReference type="RefSeq" id="XP_010703754.1">
    <property type="nucleotide sequence ID" value="XM_010705452.1"/>
</dbReference>
<accession>A0A088RHH6</accession>
<dbReference type="GeneID" id="22572069"/>
<dbReference type="AlphaFoldDB" id="A0A088RHH6"/>
<dbReference type="KEGG" id="lpan:LPMP_041100"/>
<dbReference type="VEuPathDB" id="TriTrypDB:LPMP_041100"/>
<name>A0A088RHH6_LEIPA</name>
<dbReference type="VEuPathDB" id="TriTrypDB:LPAL13_040018300"/>
<dbReference type="Proteomes" id="UP000063063">
    <property type="component" value="Chromosome 4"/>
</dbReference>